<feature type="domain" description="Methylguanine DNA methyltransferase ribonuclease-like" evidence="10">
    <location>
        <begin position="3"/>
        <end position="70"/>
    </location>
</feature>
<evidence type="ECO:0000256" key="8">
    <source>
        <dbReference type="HAMAP-Rule" id="MF_00772"/>
    </source>
</evidence>
<evidence type="ECO:0000259" key="9">
    <source>
        <dbReference type="Pfam" id="PF01035"/>
    </source>
</evidence>
<dbReference type="GO" id="GO:0005737">
    <property type="term" value="C:cytoplasm"/>
    <property type="evidence" value="ECO:0007669"/>
    <property type="project" value="UniProtKB-SubCell"/>
</dbReference>
<keyword evidence="8" id="KW-0963">Cytoplasm</keyword>
<evidence type="ECO:0000256" key="4">
    <source>
        <dbReference type="ARBA" id="ARBA00022679"/>
    </source>
</evidence>
<comment type="catalytic activity">
    <reaction evidence="1 8">
        <text>a 4-O-methyl-thymidine in DNA + L-cysteinyl-[protein] = a thymidine in DNA + S-methyl-L-cysteinyl-[protein]</text>
        <dbReference type="Rhea" id="RHEA:53428"/>
        <dbReference type="Rhea" id="RHEA-COMP:10131"/>
        <dbReference type="Rhea" id="RHEA-COMP:10132"/>
        <dbReference type="Rhea" id="RHEA-COMP:13555"/>
        <dbReference type="Rhea" id="RHEA-COMP:13556"/>
        <dbReference type="ChEBI" id="CHEBI:29950"/>
        <dbReference type="ChEBI" id="CHEBI:82612"/>
        <dbReference type="ChEBI" id="CHEBI:137386"/>
        <dbReference type="ChEBI" id="CHEBI:137387"/>
        <dbReference type="EC" id="2.1.1.63"/>
    </reaction>
</comment>
<evidence type="ECO:0000256" key="2">
    <source>
        <dbReference type="ARBA" id="ARBA00008711"/>
    </source>
</evidence>
<comment type="similarity">
    <text evidence="2 8">Belongs to the MGMT family.</text>
</comment>
<keyword evidence="6 8" id="KW-0234">DNA repair</keyword>
<dbReference type="Proteomes" id="UP000182057">
    <property type="component" value="Unassembled WGS sequence"/>
</dbReference>
<dbReference type="NCBIfam" id="TIGR00589">
    <property type="entry name" value="ogt"/>
    <property type="match status" value="1"/>
</dbReference>
<dbReference type="RefSeq" id="WP_046824657.1">
    <property type="nucleotide sequence ID" value="NZ_CAJPTF010000035.1"/>
</dbReference>
<dbReference type="InterPro" id="IPR008332">
    <property type="entry name" value="MethylG_MeTrfase_N"/>
</dbReference>
<comment type="subcellular location">
    <subcellularLocation>
        <location evidence="8">Cytoplasm</location>
    </subcellularLocation>
</comment>
<dbReference type="FunFam" id="1.10.10.10:FF:000214">
    <property type="entry name" value="Methylated-DNA--protein-cysteine methyltransferase"/>
    <property type="match status" value="1"/>
</dbReference>
<dbReference type="SUPFAM" id="SSF53155">
    <property type="entry name" value="Methylated DNA-protein cysteine methyltransferase domain"/>
    <property type="match status" value="1"/>
</dbReference>
<dbReference type="PANTHER" id="PTHR10815:SF5">
    <property type="entry name" value="METHYLATED-DNA--PROTEIN-CYSTEINE METHYLTRANSFERASE"/>
    <property type="match status" value="1"/>
</dbReference>
<dbReference type="EMBL" id="FMMM01000014">
    <property type="protein sequence ID" value="SCQ17858.1"/>
    <property type="molecule type" value="Genomic_DNA"/>
</dbReference>
<dbReference type="AlphaFoldDB" id="A0A1D3UCT4"/>
<name>A0A1D3UCT4_TANFO</name>
<protein>
    <recommendedName>
        <fullName evidence="8">Methylated-DNA--protein-cysteine methyltransferase</fullName>
        <ecNumber evidence="8">2.1.1.63</ecNumber>
    </recommendedName>
    <alternativeName>
        <fullName evidence="8">6-O-methylguanine-DNA methyltransferase</fullName>
        <shortName evidence="8">MGMT</shortName>
    </alternativeName>
    <alternativeName>
        <fullName evidence="8">O-6-methylguanine-DNA-alkyltransferase</fullName>
    </alternativeName>
</protein>
<dbReference type="InterPro" id="IPR023546">
    <property type="entry name" value="MGMT"/>
</dbReference>
<dbReference type="EC" id="2.1.1.63" evidence="8"/>
<evidence type="ECO:0000256" key="5">
    <source>
        <dbReference type="ARBA" id="ARBA00022763"/>
    </source>
</evidence>
<feature type="active site" description="Nucleophile; methyl group acceptor" evidence="8">
    <location>
        <position position="126"/>
    </location>
</feature>
<comment type="function">
    <text evidence="8">Involved in the cellular defense against the biological effects of O6-methylguanine (O6-MeG) and O4-methylthymine (O4-MeT) in DNA. Repairs the methylated nucleobase in DNA by stoichiometrically transferring the methyl group to a cysteine residue in the enzyme. This is a suicide reaction: the enzyme is irreversibly inactivated.</text>
</comment>
<evidence type="ECO:0000256" key="6">
    <source>
        <dbReference type="ARBA" id="ARBA00023204"/>
    </source>
</evidence>
<comment type="catalytic activity">
    <reaction evidence="7 8">
        <text>a 6-O-methyl-2'-deoxyguanosine in DNA + L-cysteinyl-[protein] = S-methyl-L-cysteinyl-[protein] + a 2'-deoxyguanosine in DNA</text>
        <dbReference type="Rhea" id="RHEA:24000"/>
        <dbReference type="Rhea" id="RHEA-COMP:10131"/>
        <dbReference type="Rhea" id="RHEA-COMP:10132"/>
        <dbReference type="Rhea" id="RHEA-COMP:11367"/>
        <dbReference type="Rhea" id="RHEA-COMP:11368"/>
        <dbReference type="ChEBI" id="CHEBI:29950"/>
        <dbReference type="ChEBI" id="CHEBI:82612"/>
        <dbReference type="ChEBI" id="CHEBI:85445"/>
        <dbReference type="ChEBI" id="CHEBI:85448"/>
        <dbReference type="EC" id="2.1.1.63"/>
    </reaction>
</comment>
<sequence length="164" mass="18328">MNYFTDYASPVGMLRIVENGRGITAIKYVRNEHVLPAGACKKETPLLKQAVTELKEYFAGRRRHFDLPLDEQGTDFQKRVWATLREIPYGQTRSYKQIAEAAGSPHGYRATGMANNRNPISIVTPCHRVIGADGTLTGYGGGLDIKKKLLELEASTVVQKDRYL</sequence>
<evidence type="ECO:0000259" key="10">
    <source>
        <dbReference type="Pfam" id="PF02870"/>
    </source>
</evidence>
<dbReference type="InterPro" id="IPR014048">
    <property type="entry name" value="MethylDNA_cys_MeTrfase_DNA-bd"/>
</dbReference>
<evidence type="ECO:0000256" key="1">
    <source>
        <dbReference type="ARBA" id="ARBA00001286"/>
    </source>
</evidence>
<dbReference type="InterPro" id="IPR036388">
    <property type="entry name" value="WH-like_DNA-bd_sf"/>
</dbReference>
<evidence type="ECO:0000256" key="3">
    <source>
        <dbReference type="ARBA" id="ARBA00022603"/>
    </source>
</evidence>
<dbReference type="Pfam" id="PF02870">
    <property type="entry name" value="Methyltransf_1N"/>
    <property type="match status" value="1"/>
</dbReference>
<gene>
    <name evidence="11" type="primary">ogt</name>
    <name evidence="11" type="ORF">TFUB20_00141</name>
</gene>
<dbReference type="PANTHER" id="PTHR10815">
    <property type="entry name" value="METHYLATED-DNA--PROTEIN-CYSTEINE METHYLTRANSFERASE"/>
    <property type="match status" value="1"/>
</dbReference>
<proteinExistence type="inferred from homology"/>
<accession>A0A1D3UCT4</accession>
<dbReference type="Gene3D" id="1.10.10.10">
    <property type="entry name" value="Winged helix-like DNA-binding domain superfamily/Winged helix DNA-binding domain"/>
    <property type="match status" value="1"/>
</dbReference>
<dbReference type="OrthoDB" id="9802228at2"/>
<evidence type="ECO:0000256" key="7">
    <source>
        <dbReference type="ARBA" id="ARBA00049348"/>
    </source>
</evidence>
<keyword evidence="3 8" id="KW-0489">Methyltransferase</keyword>
<evidence type="ECO:0000313" key="12">
    <source>
        <dbReference type="Proteomes" id="UP000182057"/>
    </source>
</evidence>
<dbReference type="GO" id="GO:0006307">
    <property type="term" value="P:DNA alkylation repair"/>
    <property type="evidence" value="ECO:0007669"/>
    <property type="project" value="UniProtKB-UniRule"/>
</dbReference>
<dbReference type="SUPFAM" id="SSF46767">
    <property type="entry name" value="Methylated DNA-protein cysteine methyltransferase, C-terminal domain"/>
    <property type="match status" value="1"/>
</dbReference>
<dbReference type="GO" id="GO:0003908">
    <property type="term" value="F:methylated-DNA-[protein]-cysteine S-methyltransferase activity"/>
    <property type="evidence" value="ECO:0007669"/>
    <property type="project" value="UniProtKB-UniRule"/>
</dbReference>
<comment type="miscellaneous">
    <text evidence="8">This enzyme catalyzes only one turnover and therefore is not strictly catalytic. According to one definition, an enzyme is a biocatalyst that acts repeatedly and over many reaction cycles.</text>
</comment>
<dbReference type="HAMAP" id="MF_00772">
    <property type="entry name" value="OGT"/>
    <property type="match status" value="1"/>
</dbReference>
<dbReference type="Gene3D" id="3.30.160.70">
    <property type="entry name" value="Methylated DNA-protein cysteine methyltransferase domain"/>
    <property type="match status" value="1"/>
</dbReference>
<reference evidence="11 12" key="1">
    <citation type="submission" date="2016-09" db="EMBL/GenBank/DDBJ databases">
        <authorList>
            <person name="Capua I."/>
            <person name="De Benedictis P."/>
            <person name="Joannis T."/>
            <person name="Lombin L.H."/>
            <person name="Cattoli G."/>
        </authorList>
    </citation>
    <scope>NUCLEOTIDE SEQUENCE [LARGE SCALE GENOMIC DNA]</scope>
    <source>
        <strain evidence="11 12">UB20</strain>
    </source>
</reference>
<dbReference type="InterPro" id="IPR036631">
    <property type="entry name" value="MGMT_N_sf"/>
</dbReference>
<keyword evidence="4 8" id="KW-0808">Transferase</keyword>
<evidence type="ECO:0000313" key="11">
    <source>
        <dbReference type="EMBL" id="SCQ17858.1"/>
    </source>
</evidence>
<dbReference type="GO" id="GO:0032259">
    <property type="term" value="P:methylation"/>
    <property type="evidence" value="ECO:0007669"/>
    <property type="project" value="UniProtKB-KW"/>
</dbReference>
<dbReference type="CDD" id="cd06445">
    <property type="entry name" value="ATase"/>
    <property type="match status" value="1"/>
</dbReference>
<dbReference type="Pfam" id="PF01035">
    <property type="entry name" value="DNA_binding_1"/>
    <property type="match status" value="1"/>
</dbReference>
<keyword evidence="5 8" id="KW-0227">DNA damage</keyword>
<feature type="domain" description="Methylated-DNA-[protein]-cysteine S-methyltransferase DNA binding" evidence="9">
    <location>
        <begin position="75"/>
        <end position="154"/>
    </location>
</feature>
<organism evidence="11 12">
    <name type="scientific">Tannerella forsythia</name>
    <name type="common">Bacteroides forsythus</name>
    <dbReference type="NCBI Taxonomy" id="28112"/>
    <lineage>
        <taxon>Bacteria</taxon>
        <taxon>Pseudomonadati</taxon>
        <taxon>Bacteroidota</taxon>
        <taxon>Bacteroidia</taxon>
        <taxon>Bacteroidales</taxon>
        <taxon>Tannerellaceae</taxon>
        <taxon>Tannerella</taxon>
    </lineage>
</organism>
<dbReference type="InterPro" id="IPR036217">
    <property type="entry name" value="MethylDNA_cys_MeTrfase_DNAb"/>
</dbReference>